<keyword evidence="5 8" id="KW-0812">Transmembrane</keyword>
<dbReference type="STRING" id="411483.FAEPRAA2165_02225"/>
<proteinExistence type="inferred from homology"/>
<evidence type="ECO:0000313" key="9">
    <source>
        <dbReference type="EMBL" id="EEU96160.1"/>
    </source>
</evidence>
<dbReference type="Pfam" id="PF03547">
    <property type="entry name" value="Mem_trans"/>
    <property type="match status" value="2"/>
</dbReference>
<dbReference type="AlphaFoldDB" id="C7H7E1"/>
<dbReference type="GO" id="GO:0005886">
    <property type="term" value="C:plasma membrane"/>
    <property type="evidence" value="ECO:0007669"/>
    <property type="project" value="UniProtKB-SubCell"/>
</dbReference>
<dbReference type="HOGENOM" id="CLU_056175_1_0_9"/>
<dbReference type="Proteomes" id="UP000004619">
    <property type="component" value="Unassembled WGS sequence"/>
</dbReference>
<keyword evidence="6 8" id="KW-1133">Transmembrane helix</keyword>
<dbReference type="GO" id="GO:0055085">
    <property type="term" value="P:transmembrane transport"/>
    <property type="evidence" value="ECO:0007669"/>
    <property type="project" value="InterPro"/>
</dbReference>
<keyword evidence="7 8" id="KW-0472">Membrane</keyword>
<dbReference type="PANTHER" id="PTHR36838:SF1">
    <property type="entry name" value="SLR1864 PROTEIN"/>
    <property type="match status" value="1"/>
</dbReference>
<evidence type="ECO:0000256" key="3">
    <source>
        <dbReference type="ARBA" id="ARBA00022448"/>
    </source>
</evidence>
<gene>
    <name evidence="9" type="ORF">FAEPRAA2165_02225</name>
</gene>
<dbReference type="PATRIC" id="fig|411483.3.peg.1639"/>
<feature type="transmembrane region" description="Helical" evidence="8">
    <location>
        <begin position="20"/>
        <end position="38"/>
    </location>
</feature>
<evidence type="ECO:0000256" key="4">
    <source>
        <dbReference type="ARBA" id="ARBA00022475"/>
    </source>
</evidence>
<reference evidence="9" key="1">
    <citation type="submission" date="2009-08" db="EMBL/GenBank/DDBJ databases">
        <authorList>
            <person name="Weinstock G."/>
            <person name="Sodergren E."/>
            <person name="Clifton S."/>
            <person name="Fulton L."/>
            <person name="Fulton B."/>
            <person name="Courtney L."/>
            <person name="Fronick C."/>
            <person name="Harrison M."/>
            <person name="Strong C."/>
            <person name="Farmer C."/>
            <person name="Delahaunty K."/>
            <person name="Markovic C."/>
            <person name="Hall O."/>
            <person name="Minx P."/>
            <person name="Tomlinson C."/>
            <person name="Mitreva M."/>
            <person name="Nelson J."/>
            <person name="Hou S."/>
            <person name="Wollam A."/>
            <person name="Pepin K.H."/>
            <person name="Johnson M."/>
            <person name="Bhonagiri V."/>
            <person name="Nash W.E."/>
            <person name="Warren W."/>
            <person name="Chinwalla A."/>
            <person name="Mardis E.R."/>
            <person name="Wilson R.K."/>
        </authorList>
    </citation>
    <scope>NUCLEOTIDE SEQUENCE [LARGE SCALE GENOMIC DNA]</scope>
    <source>
        <strain evidence="9">A2-165</strain>
    </source>
</reference>
<accession>C7H7E1</accession>
<dbReference type="Gene3D" id="1.20.1530.20">
    <property type="match status" value="1"/>
</dbReference>
<comment type="subcellular location">
    <subcellularLocation>
        <location evidence="1">Cell membrane</location>
        <topology evidence="1">Multi-pass membrane protein</topology>
    </subcellularLocation>
</comment>
<keyword evidence="4" id="KW-1003">Cell membrane</keyword>
<feature type="transmembrane region" description="Helical" evidence="8">
    <location>
        <begin position="202"/>
        <end position="222"/>
    </location>
</feature>
<evidence type="ECO:0000256" key="6">
    <source>
        <dbReference type="ARBA" id="ARBA00022989"/>
    </source>
</evidence>
<dbReference type="InterPro" id="IPR038770">
    <property type="entry name" value="Na+/solute_symporter_sf"/>
</dbReference>
<evidence type="ECO:0000256" key="5">
    <source>
        <dbReference type="ARBA" id="ARBA00022692"/>
    </source>
</evidence>
<keyword evidence="10" id="KW-1185">Reference proteome</keyword>
<feature type="transmembrane region" description="Helical" evidence="8">
    <location>
        <begin position="299"/>
        <end position="319"/>
    </location>
</feature>
<evidence type="ECO:0000256" key="2">
    <source>
        <dbReference type="ARBA" id="ARBA00010145"/>
    </source>
</evidence>
<evidence type="ECO:0000313" key="10">
    <source>
        <dbReference type="Proteomes" id="UP000004619"/>
    </source>
</evidence>
<name>C7H7E1_FAED2</name>
<dbReference type="InterPro" id="IPR004776">
    <property type="entry name" value="Mem_transp_PIN-like"/>
</dbReference>
<feature type="transmembrane region" description="Helical" evidence="8">
    <location>
        <begin position="170"/>
        <end position="190"/>
    </location>
</feature>
<comment type="caution">
    <text evidence="9">The sequence shown here is derived from an EMBL/GenBank/DDBJ whole genome shotgun (WGS) entry which is preliminary data.</text>
</comment>
<keyword evidence="3" id="KW-0813">Transport</keyword>
<feature type="transmembrane region" description="Helical" evidence="8">
    <location>
        <begin position="50"/>
        <end position="68"/>
    </location>
</feature>
<sequence>MVLQKRIAKEEIQMQISLLLMQQIAQLFLILLMGYAVVKTGLLKASDSKVLSVVFVYLVMPCVVLNAFQIKDTPEIRTGLLYSMGIAVGMHVVFLLLNALFRKVLKLDAVEQVNVIYSNAAALVIPIVQALLGEEYVVYSCAFVIVQLVLLWTHASACLQGSARLEWRKLLTNVNLIAIAAGALLYLLHISLPAPITSTLSSVGNMIGPMGMLLAGMAIAEVPLKKVFCTPRNYLPVFLRLLGVPLVIVLLLWAVHASLWIPDGKSILMTVYLSAITPACATVTSMAQLYDRDASHSSAIYVLSTLLSILTMPLMIGLFELLL</sequence>
<dbReference type="EMBL" id="ACOP02000059">
    <property type="protein sequence ID" value="EEU96160.1"/>
    <property type="molecule type" value="Genomic_DNA"/>
</dbReference>
<feature type="transmembrane region" description="Helical" evidence="8">
    <location>
        <begin position="113"/>
        <end position="131"/>
    </location>
</feature>
<evidence type="ECO:0000256" key="8">
    <source>
        <dbReference type="SAM" id="Phobius"/>
    </source>
</evidence>
<protein>
    <submittedName>
        <fullName evidence="9">Transporter, auxin efflux carrier (AEC) family protein</fullName>
    </submittedName>
</protein>
<feature type="transmembrane region" description="Helical" evidence="8">
    <location>
        <begin position="267"/>
        <end position="287"/>
    </location>
</feature>
<feature type="transmembrane region" description="Helical" evidence="8">
    <location>
        <begin position="137"/>
        <end position="158"/>
    </location>
</feature>
<comment type="similarity">
    <text evidence="2">Belongs to the auxin efflux carrier (TC 2.A.69) family.</text>
</comment>
<evidence type="ECO:0000256" key="1">
    <source>
        <dbReference type="ARBA" id="ARBA00004651"/>
    </source>
</evidence>
<feature type="transmembrane region" description="Helical" evidence="8">
    <location>
        <begin position="80"/>
        <end position="101"/>
    </location>
</feature>
<evidence type="ECO:0000256" key="7">
    <source>
        <dbReference type="ARBA" id="ARBA00023136"/>
    </source>
</evidence>
<feature type="transmembrane region" description="Helical" evidence="8">
    <location>
        <begin position="234"/>
        <end position="255"/>
    </location>
</feature>
<dbReference type="PANTHER" id="PTHR36838">
    <property type="entry name" value="AUXIN EFFLUX CARRIER FAMILY PROTEIN"/>
    <property type="match status" value="1"/>
</dbReference>
<organism evidence="9 10">
    <name type="scientific">Faecalibacterium duncaniae (strain DSM 17677 / JCM 31915 / A2-165)</name>
    <name type="common">Faecalibacterium prausnitzii</name>
    <dbReference type="NCBI Taxonomy" id="411483"/>
    <lineage>
        <taxon>Bacteria</taxon>
        <taxon>Bacillati</taxon>
        <taxon>Bacillota</taxon>
        <taxon>Clostridia</taxon>
        <taxon>Eubacteriales</taxon>
        <taxon>Oscillospiraceae</taxon>
        <taxon>Faecalibacterium</taxon>
    </lineage>
</organism>
<dbReference type="eggNOG" id="COG0679">
    <property type="taxonomic scope" value="Bacteria"/>
</dbReference>